<dbReference type="AlphaFoldDB" id="A0A2T5LWN4"/>
<feature type="region of interest" description="Disordered" evidence="1">
    <location>
        <begin position="293"/>
        <end position="332"/>
    </location>
</feature>
<evidence type="ECO:0000313" key="3">
    <source>
        <dbReference type="Proteomes" id="UP000244073"/>
    </source>
</evidence>
<dbReference type="VEuPathDB" id="FungiDB:P175DRAFT_0501312"/>
<comment type="caution">
    <text evidence="2">The sequence shown here is derived from an EMBL/GenBank/DDBJ whole genome shotgun (WGS) entry which is preliminary data.</text>
</comment>
<evidence type="ECO:0000256" key="1">
    <source>
        <dbReference type="SAM" id="MobiDB-lite"/>
    </source>
</evidence>
<dbReference type="EMBL" id="MSFN02000004">
    <property type="protein sequence ID" value="PTU20690.1"/>
    <property type="molecule type" value="Genomic_DNA"/>
</dbReference>
<proteinExistence type="predicted"/>
<feature type="compositionally biased region" description="Basic and acidic residues" evidence="1">
    <location>
        <begin position="319"/>
        <end position="332"/>
    </location>
</feature>
<feature type="compositionally biased region" description="Low complexity" evidence="1">
    <location>
        <begin position="106"/>
        <end position="126"/>
    </location>
</feature>
<feature type="compositionally biased region" description="Low complexity" evidence="1">
    <location>
        <begin position="1"/>
        <end position="19"/>
    </location>
</feature>
<accession>A0A2T5LWN4</accession>
<reference evidence="2 3" key="1">
    <citation type="journal article" date="2018" name="Proc. Natl. Acad. Sci. U.S.A.">
        <title>Linking secondary metabolites to gene clusters through genome sequencing of six diverse Aspergillus species.</title>
        <authorList>
            <person name="Kaerboelling I."/>
            <person name="Vesth T.C."/>
            <person name="Frisvad J.C."/>
            <person name="Nybo J.L."/>
            <person name="Theobald S."/>
            <person name="Kuo A."/>
            <person name="Bowyer P."/>
            <person name="Matsuda Y."/>
            <person name="Mondo S."/>
            <person name="Lyhne E.K."/>
            <person name="Kogle M.E."/>
            <person name="Clum A."/>
            <person name="Lipzen A."/>
            <person name="Salamov A."/>
            <person name="Ngan C.Y."/>
            <person name="Daum C."/>
            <person name="Chiniquy J."/>
            <person name="Barry K."/>
            <person name="LaButti K."/>
            <person name="Haridas S."/>
            <person name="Simmons B.A."/>
            <person name="Magnuson J.K."/>
            <person name="Mortensen U.H."/>
            <person name="Larsen T.O."/>
            <person name="Grigoriev I.V."/>
            <person name="Baker S.E."/>
            <person name="Andersen M.R."/>
        </authorList>
    </citation>
    <scope>NUCLEOTIDE SEQUENCE [LARGE SCALE GENOMIC DNA]</scope>
    <source>
        <strain evidence="2 3">IBT 24754</strain>
    </source>
</reference>
<protein>
    <submittedName>
        <fullName evidence="2">Uncharacterized protein</fullName>
    </submittedName>
</protein>
<gene>
    <name evidence="2" type="ORF">P175DRAFT_0501312</name>
</gene>
<dbReference type="RefSeq" id="XP_040752082.1">
    <property type="nucleotide sequence ID" value="XM_040897141.1"/>
</dbReference>
<dbReference type="Proteomes" id="UP000244073">
    <property type="component" value="Unassembled WGS sequence"/>
</dbReference>
<organism evidence="2 3">
    <name type="scientific">Aspergillus ochraceoroseus IBT 24754</name>
    <dbReference type="NCBI Taxonomy" id="1392256"/>
    <lineage>
        <taxon>Eukaryota</taxon>
        <taxon>Fungi</taxon>
        <taxon>Dikarya</taxon>
        <taxon>Ascomycota</taxon>
        <taxon>Pezizomycotina</taxon>
        <taxon>Eurotiomycetes</taxon>
        <taxon>Eurotiomycetidae</taxon>
        <taxon>Eurotiales</taxon>
        <taxon>Aspergillaceae</taxon>
        <taxon>Aspergillus</taxon>
        <taxon>Aspergillus subgen. Nidulantes</taxon>
    </lineage>
</organism>
<sequence length="354" mass="38877">MTPPRTSYTPTTTSCSSLPHHQSNHQRRNVNPNPNPNPKSKVKQWLSRSLPRRHSSTSTATSTSTSTASSPPPKNPNPAFSLTPKSKHPQSPRNQPIRIPTPSPTPSVSASTSASLFASASPPASTKDNDPEPTKAQAQEPGSYPEERNQNDDEDAERQFHLPPEFQLPVLEPERQIQVHMETGTERETEKPHHEGGMFLCDSGAANVSRGQFTSGVLAEECGSVMVPVPVPVQTQTQSDRLRVMAAAAEQPIGDALDSCGRAAMVTRGGDKDEDEDEDIAFLPVGAYGYTPASWSLSKSPTPPERGAAPSRYQAMPREQTRQEEKKTDRQRARMWAMLVRASWLPCRRRKYSP</sequence>
<dbReference type="GeneID" id="63814023"/>
<evidence type="ECO:0000313" key="2">
    <source>
        <dbReference type="EMBL" id="PTU20690.1"/>
    </source>
</evidence>
<feature type="compositionally biased region" description="Low complexity" evidence="1">
    <location>
        <begin position="56"/>
        <end position="69"/>
    </location>
</feature>
<dbReference type="OrthoDB" id="4501236at2759"/>
<name>A0A2T5LWN4_9EURO</name>
<feature type="region of interest" description="Disordered" evidence="1">
    <location>
        <begin position="1"/>
        <end position="156"/>
    </location>
</feature>